<dbReference type="SMART" id="SM00862">
    <property type="entry name" value="Trans_reg_C"/>
    <property type="match status" value="1"/>
</dbReference>
<keyword evidence="1 6" id="KW-0597">Phosphoprotein</keyword>
<comment type="caution">
    <text evidence="10">The sequence shown here is derived from an EMBL/GenBank/DDBJ whole genome shotgun (WGS) entry which is preliminary data.</text>
</comment>
<evidence type="ECO:0000259" key="8">
    <source>
        <dbReference type="PROSITE" id="PS50110"/>
    </source>
</evidence>
<evidence type="ECO:0000256" key="6">
    <source>
        <dbReference type="PROSITE-ProRule" id="PRU00169"/>
    </source>
</evidence>
<protein>
    <recommendedName>
        <fullName evidence="5">Sensory transduction protein RegX3</fullName>
    </recommendedName>
</protein>
<evidence type="ECO:0000256" key="4">
    <source>
        <dbReference type="ARBA" id="ARBA00023163"/>
    </source>
</evidence>
<dbReference type="InterPro" id="IPR001867">
    <property type="entry name" value="OmpR/PhoB-type_DNA-bd"/>
</dbReference>
<evidence type="ECO:0000256" key="5">
    <source>
        <dbReference type="ARBA" id="ARBA00041201"/>
    </source>
</evidence>
<accession>A0ABR7LM12</accession>
<feature type="domain" description="Response regulatory" evidence="8">
    <location>
        <begin position="2"/>
        <end position="112"/>
    </location>
</feature>
<keyword evidence="11" id="KW-1185">Reference proteome</keyword>
<dbReference type="Gene3D" id="1.10.10.10">
    <property type="entry name" value="Winged helix-like DNA-binding domain superfamily/Winged helix DNA-binding domain"/>
    <property type="match status" value="1"/>
</dbReference>
<dbReference type="Pfam" id="PF00486">
    <property type="entry name" value="Trans_reg_C"/>
    <property type="match status" value="1"/>
</dbReference>
<feature type="DNA-binding region" description="OmpR/PhoB-type" evidence="7">
    <location>
        <begin position="120"/>
        <end position="215"/>
    </location>
</feature>
<dbReference type="RefSeq" id="WP_187242803.1">
    <property type="nucleotide sequence ID" value="NZ_BAAAOK010000006.1"/>
</dbReference>
<evidence type="ECO:0000256" key="7">
    <source>
        <dbReference type="PROSITE-ProRule" id="PRU01091"/>
    </source>
</evidence>
<dbReference type="PROSITE" id="PS50110">
    <property type="entry name" value="RESPONSE_REGULATORY"/>
    <property type="match status" value="1"/>
</dbReference>
<dbReference type="InterPro" id="IPR001789">
    <property type="entry name" value="Sig_transdc_resp-reg_receiver"/>
</dbReference>
<sequence length="239" mass="26511">MRVLLVEDDRRFAAALTKSLHQCGYEVEHVTTVAAAMRAPLCDVFLLDLTLPDGDGLDVCRKLRAHSDVAIIMVSARGTERDRVNGLRAGADDYLVKPFGIAELQARLDAVLRRVRPRAAGVRVLGGLRVDLDGRLAYVNDALVKLTPKEFTVLAVLVRETGVVVRREQLIREVWQTSWRGKSRALDVHVSTLRTKVRAAARVEAVHAVGYRLRALDQAEEPAWSGNGPYLTYPYPSYG</sequence>
<keyword evidence="2" id="KW-0805">Transcription regulation</keyword>
<feature type="modified residue" description="4-aspartylphosphate" evidence="6">
    <location>
        <position position="48"/>
    </location>
</feature>
<dbReference type="PANTHER" id="PTHR48111:SF72">
    <property type="entry name" value="SENSORY TRANSDUCTION PROTEIN REGX3"/>
    <property type="match status" value="1"/>
</dbReference>
<dbReference type="SMART" id="SM00448">
    <property type="entry name" value="REC"/>
    <property type="match status" value="1"/>
</dbReference>
<dbReference type="Proteomes" id="UP000805614">
    <property type="component" value="Unassembled WGS sequence"/>
</dbReference>
<keyword evidence="4" id="KW-0804">Transcription</keyword>
<dbReference type="CDD" id="cd00383">
    <property type="entry name" value="trans_reg_C"/>
    <property type="match status" value="1"/>
</dbReference>
<dbReference type="SUPFAM" id="SSF52172">
    <property type="entry name" value="CheY-like"/>
    <property type="match status" value="1"/>
</dbReference>
<evidence type="ECO:0000313" key="11">
    <source>
        <dbReference type="Proteomes" id="UP000805614"/>
    </source>
</evidence>
<dbReference type="PROSITE" id="PS51755">
    <property type="entry name" value="OMPR_PHOB"/>
    <property type="match status" value="1"/>
</dbReference>
<dbReference type="InterPro" id="IPR036388">
    <property type="entry name" value="WH-like_DNA-bd_sf"/>
</dbReference>
<dbReference type="Gene3D" id="3.40.50.2300">
    <property type="match status" value="1"/>
</dbReference>
<gene>
    <name evidence="10" type="ORF">HKK74_09895</name>
</gene>
<evidence type="ECO:0000313" key="10">
    <source>
        <dbReference type="EMBL" id="MBC6465806.1"/>
    </source>
</evidence>
<evidence type="ECO:0000259" key="9">
    <source>
        <dbReference type="PROSITE" id="PS51755"/>
    </source>
</evidence>
<feature type="domain" description="OmpR/PhoB-type" evidence="9">
    <location>
        <begin position="120"/>
        <end position="215"/>
    </location>
</feature>
<dbReference type="Pfam" id="PF00072">
    <property type="entry name" value="Response_reg"/>
    <property type="match status" value="1"/>
</dbReference>
<dbReference type="InterPro" id="IPR039420">
    <property type="entry name" value="WalR-like"/>
</dbReference>
<dbReference type="Gene3D" id="6.10.250.690">
    <property type="match status" value="1"/>
</dbReference>
<proteinExistence type="predicted"/>
<name>A0ABR7LM12_9ACTN</name>
<evidence type="ECO:0000256" key="1">
    <source>
        <dbReference type="ARBA" id="ARBA00022553"/>
    </source>
</evidence>
<dbReference type="PANTHER" id="PTHR48111">
    <property type="entry name" value="REGULATOR OF RPOS"/>
    <property type="match status" value="1"/>
</dbReference>
<evidence type="ECO:0000256" key="3">
    <source>
        <dbReference type="ARBA" id="ARBA00023125"/>
    </source>
</evidence>
<organism evidence="10 11">
    <name type="scientific">Actinomadura alba</name>
    <dbReference type="NCBI Taxonomy" id="406431"/>
    <lineage>
        <taxon>Bacteria</taxon>
        <taxon>Bacillati</taxon>
        <taxon>Actinomycetota</taxon>
        <taxon>Actinomycetes</taxon>
        <taxon>Streptosporangiales</taxon>
        <taxon>Thermomonosporaceae</taxon>
        <taxon>Actinomadura</taxon>
    </lineage>
</organism>
<reference evidence="10 11" key="1">
    <citation type="submission" date="2020-06" db="EMBL/GenBank/DDBJ databases">
        <title>Actinomadura xiongansis sp. nov., isolated from soil of Baiyangdian.</title>
        <authorList>
            <person name="Zhang X."/>
        </authorList>
    </citation>
    <scope>NUCLEOTIDE SEQUENCE [LARGE SCALE GENOMIC DNA]</scope>
    <source>
        <strain evidence="10 11">HBUM206468</strain>
    </source>
</reference>
<dbReference type="InterPro" id="IPR011006">
    <property type="entry name" value="CheY-like_superfamily"/>
</dbReference>
<dbReference type="EMBL" id="JABVEC010000005">
    <property type="protein sequence ID" value="MBC6465806.1"/>
    <property type="molecule type" value="Genomic_DNA"/>
</dbReference>
<evidence type="ECO:0000256" key="2">
    <source>
        <dbReference type="ARBA" id="ARBA00023015"/>
    </source>
</evidence>
<keyword evidence="3 7" id="KW-0238">DNA-binding</keyword>